<sequence length="120" mass="13518">MAAKIDDLLNTPQFQRREVVQAAIRRFRASSGRKAGLVDALIAEIAHSEGGTATMYLTGLPTHRTTPCFLSALMLGEIRKRVEKLADTQRRQKLGLWLEHDLRDWFCPRILPIGPDVADH</sequence>
<keyword evidence="2" id="KW-1185">Reference proteome</keyword>
<gene>
    <name evidence="1" type="ORF">ACFPP7_13595</name>
</gene>
<evidence type="ECO:0000313" key="2">
    <source>
        <dbReference type="Proteomes" id="UP001596084"/>
    </source>
</evidence>
<dbReference type="Proteomes" id="UP001596084">
    <property type="component" value="Unassembled WGS sequence"/>
</dbReference>
<organism evidence="1 2">
    <name type="scientific">Polaromonas jejuensis</name>
    <dbReference type="NCBI Taxonomy" id="457502"/>
    <lineage>
        <taxon>Bacteria</taxon>
        <taxon>Pseudomonadati</taxon>
        <taxon>Pseudomonadota</taxon>
        <taxon>Betaproteobacteria</taxon>
        <taxon>Burkholderiales</taxon>
        <taxon>Comamonadaceae</taxon>
        <taxon>Polaromonas</taxon>
    </lineage>
</organism>
<proteinExistence type="predicted"/>
<dbReference type="Gene3D" id="3.40.50.1010">
    <property type="entry name" value="5'-nuclease"/>
    <property type="match status" value="1"/>
</dbReference>
<protein>
    <submittedName>
        <fullName evidence="1">Uncharacterized protein</fullName>
    </submittedName>
</protein>
<accession>A0ABW0QAZ1</accession>
<name>A0ABW0QAZ1_9BURK</name>
<evidence type="ECO:0000313" key="1">
    <source>
        <dbReference type="EMBL" id="MFC5521938.1"/>
    </source>
</evidence>
<dbReference type="EMBL" id="JBHSMX010000020">
    <property type="protein sequence ID" value="MFC5521938.1"/>
    <property type="molecule type" value="Genomic_DNA"/>
</dbReference>
<comment type="caution">
    <text evidence="1">The sequence shown here is derived from an EMBL/GenBank/DDBJ whole genome shotgun (WGS) entry which is preliminary data.</text>
</comment>
<dbReference type="RefSeq" id="WP_068834430.1">
    <property type="nucleotide sequence ID" value="NZ_JBHSMX010000020.1"/>
</dbReference>
<reference evidence="2" key="1">
    <citation type="journal article" date="2019" name="Int. J. Syst. Evol. Microbiol.">
        <title>The Global Catalogue of Microorganisms (GCM) 10K type strain sequencing project: providing services to taxonomists for standard genome sequencing and annotation.</title>
        <authorList>
            <consortium name="The Broad Institute Genomics Platform"/>
            <consortium name="The Broad Institute Genome Sequencing Center for Infectious Disease"/>
            <person name="Wu L."/>
            <person name="Ma J."/>
        </authorList>
    </citation>
    <scope>NUCLEOTIDE SEQUENCE [LARGE SCALE GENOMIC DNA]</scope>
    <source>
        <strain evidence="2">CGMCC 4.7277</strain>
    </source>
</reference>